<feature type="region of interest" description="Disordered" evidence="14">
    <location>
        <begin position="739"/>
        <end position="791"/>
    </location>
</feature>
<feature type="compositionally biased region" description="Acidic residues" evidence="14">
    <location>
        <begin position="7"/>
        <end position="19"/>
    </location>
</feature>
<evidence type="ECO:0000256" key="6">
    <source>
        <dbReference type="ARBA" id="ARBA00022782"/>
    </source>
</evidence>
<evidence type="ECO:0000256" key="2">
    <source>
        <dbReference type="ARBA" id="ARBA00022473"/>
    </source>
</evidence>
<evidence type="ECO:0000313" key="17">
    <source>
        <dbReference type="Proteomes" id="UP000094527"/>
    </source>
</evidence>
<keyword evidence="3" id="KW-0479">Metal-binding</keyword>
<dbReference type="Gene3D" id="3.30.160.60">
    <property type="entry name" value="Classic Zinc Finger"/>
    <property type="match status" value="2"/>
</dbReference>
<feature type="compositionally biased region" description="Low complexity" evidence="14">
    <location>
        <begin position="30"/>
        <end position="42"/>
    </location>
</feature>
<evidence type="ECO:0000256" key="7">
    <source>
        <dbReference type="ARBA" id="ARBA00022833"/>
    </source>
</evidence>
<comment type="subcellular location">
    <subcellularLocation>
        <location evidence="1">Nucleus</location>
    </subcellularLocation>
</comment>
<dbReference type="PROSITE" id="PS50157">
    <property type="entry name" value="ZINC_FINGER_C2H2_2"/>
    <property type="match status" value="1"/>
</dbReference>
<dbReference type="FunFam" id="3.30.160.60:FF:001612">
    <property type="entry name" value="MEP-1, isoform A"/>
    <property type="match status" value="1"/>
</dbReference>
<feature type="compositionally biased region" description="Polar residues" evidence="14">
    <location>
        <begin position="537"/>
        <end position="565"/>
    </location>
</feature>
<evidence type="ECO:0000256" key="1">
    <source>
        <dbReference type="ARBA" id="ARBA00004123"/>
    </source>
</evidence>
<dbReference type="PANTHER" id="PTHR24403:SF106">
    <property type="entry name" value="PR_SET DOMAIN 13"/>
    <property type="match status" value="1"/>
</dbReference>
<dbReference type="InterPro" id="IPR050688">
    <property type="entry name" value="Zinc_finger/UBP_domain"/>
</dbReference>
<evidence type="ECO:0000256" key="14">
    <source>
        <dbReference type="SAM" id="MobiDB-lite"/>
    </source>
</evidence>
<reference evidence="16 17" key="1">
    <citation type="journal article" date="2016" name="Genome Biol. Evol.">
        <title>Gene Family Evolution Reflects Adaptation to Soil Environmental Stressors in the Genome of the Collembolan Orchesella cincta.</title>
        <authorList>
            <person name="Faddeeva-Vakhrusheva A."/>
            <person name="Derks M.F."/>
            <person name="Anvar S.Y."/>
            <person name="Agamennone V."/>
            <person name="Suring W."/>
            <person name="Smit S."/>
            <person name="van Straalen N.M."/>
            <person name="Roelofs D."/>
        </authorList>
    </citation>
    <scope>NUCLEOTIDE SEQUENCE [LARGE SCALE GENOMIC DNA]</scope>
    <source>
        <tissue evidence="16">Mixed pool</tissue>
    </source>
</reference>
<comment type="subunit">
    <text evidence="10">Interacts with hda-1, let-418, lin-1, mog-1, mog-4, mog-5, mog-6, pie-1 and unc-98.</text>
</comment>
<evidence type="ECO:0000256" key="5">
    <source>
        <dbReference type="ARBA" id="ARBA00022771"/>
    </source>
</evidence>
<evidence type="ECO:0000256" key="13">
    <source>
        <dbReference type="PROSITE-ProRule" id="PRU00042"/>
    </source>
</evidence>
<keyword evidence="4" id="KW-0677">Repeat</keyword>
<dbReference type="SMART" id="SM00355">
    <property type="entry name" value="ZnF_C2H2"/>
    <property type="match status" value="7"/>
</dbReference>
<keyword evidence="17" id="KW-1185">Reference proteome</keyword>
<keyword evidence="2" id="KW-0217">Developmental protein</keyword>
<feature type="domain" description="C2H2-type" evidence="15">
    <location>
        <begin position="713"/>
        <end position="741"/>
    </location>
</feature>
<dbReference type="GO" id="GO:0045944">
    <property type="term" value="P:positive regulation of transcription by RNA polymerase II"/>
    <property type="evidence" value="ECO:0007669"/>
    <property type="project" value="TreeGrafter"/>
</dbReference>
<evidence type="ECO:0000313" key="16">
    <source>
        <dbReference type="EMBL" id="ODM94214.1"/>
    </source>
</evidence>
<dbReference type="GO" id="GO:0005634">
    <property type="term" value="C:nucleus"/>
    <property type="evidence" value="ECO:0007669"/>
    <property type="project" value="UniProtKB-SubCell"/>
</dbReference>
<dbReference type="OMA" id="CHFEDNS"/>
<protein>
    <recommendedName>
        <fullName evidence="11">MOG interacting and ectopic P-granules protein 1</fullName>
    </recommendedName>
    <alternativeName>
        <fullName evidence="12">Nuclear zinc finger protein</fullName>
    </alternativeName>
</protein>
<feature type="region of interest" description="Disordered" evidence="14">
    <location>
        <begin position="537"/>
        <end position="580"/>
    </location>
</feature>
<dbReference type="STRING" id="48709.A0A1D2MMZ7"/>
<evidence type="ECO:0000256" key="12">
    <source>
        <dbReference type="ARBA" id="ARBA00080128"/>
    </source>
</evidence>
<dbReference type="PROSITE" id="PS00028">
    <property type="entry name" value="ZINC_FINGER_C2H2_1"/>
    <property type="match status" value="3"/>
</dbReference>
<gene>
    <name evidence="16" type="ORF">Ocin01_12467</name>
</gene>
<keyword evidence="7" id="KW-0862">Zinc</keyword>
<keyword evidence="5 13" id="KW-0863">Zinc-finger</keyword>
<evidence type="ECO:0000259" key="15">
    <source>
        <dbReference type="PROSITE" id="PS50157"/>
    </source>
</evidence>
<evidence type="ECO:0000256" key="3">
    <source>
        <dbReference type="ARBA" id="ARBA00022723"/>
    </source>
</evidence>
<dbReference type="OrthoDB" id="6110130at2759"/>
<organism evidence="16 17">
    <name type="scientific">Orchesella cincta</name>
    <name type="common">Springtail</name>
    <name type="synonym">Podura cincta</name>
    <dbReference type="NCBI Taxonomy" id="48709"/>
    <lineage>
        <taxon>Eukaryota</taxon>
        <taxon>Metazoa</taxon>
        <taxon>Ecdysozoa</taxon>
        <taxon>Arthropoda</taxon>
        <taxon>Hexapoda</taxon>
        <taxon>Collembola</taxon>
        <taxon>Entomobryomorpha</taxon>
        <taxon>Entomobryoidea</taxon>
        <taxon>Orchesellidae</taxon>
        <taxon>Orchesellinae</taxon>
        <taxon>Orchesella</taxon>
    </lineage>
</organism>
<dbReference type="GO" id="GO:0008270">
    <property type="term" value="F:zinc ion binding"/>
    <property type="evidence" value="ECO:0007669"/>
    <property type="project" value="UniProtKB-KW"/>
</dbReference>
<dbReference type="AlphaFoldDB" id="A0A1D2MMZ7"/>
<comment type="function">
    <text evidence="9">Has a broad role in development, specifically in the genetic pathway SynMuvB that negatively regulates specification of the vulval cell fate. Required for fem-3 3'-UTR-mediated repression in the regulation of the sperm/oocyte switch. Acts by regulating the translation of fem-3 mRNA, by binding to its 3'-UTR.</text>
</comment>
<feature type="compositionally biased region" description="Low complexity" evidence="14">
    <location>
        <begin position="739"/>
        <end position="751"/>
    </location>
</feature>
<sequence>MNTTNGGDDDDIIEIDTADSDPLAGSDMTISKVVSKSPVPISLDDEDEDEPMVLNGNSSVGDSADDSSSQEANSLLEEKSSIIISESKSLVDRTSIISKAKEEPSLVIIDTNALLAGKGPIPLKTNSSTPLSITSSRSILQGADSSTPSGMSSLRNSSTPSINIPDDAFLIEAPSFIVPYVFEQTGEKNLRELVVAIKEELIRAREAKIEAGEELTENDQIPVTKKPVSDDYFDSPTGRLLMSVGTNLVQEYVQTDLLKIQKRQAEKERIKNFGNIISQKTQQSIISLKKNLEESKENNEPFHYPIKKCELCNFKTECQLVLNTHLETPHMRNYSYRCNFCQYTTRVPQEILFHTEAEHNTKSRLERAPAYHQCPNCPFEDNSKGKLSRHLQGCQKRFRLEKNLEPPTDWDTPAKLPKLPKNRLIPPGSLNHAIMAANQLQQRQFSNINSKFMQGNKVALPPLMQAPKTKPIPGLIRTMPKGVPNSISNSQLQRGIQMTQQQLLQQAMSGQITLPPGISPQAIGGYLQKVGLSANQLGNSSNMQKGGSSQMSRNSKSGNQPSISITPLPRQSSGGGSASAAALTSAQAQAQTKQQGGKTSFVICEICDGYIKDLDQLRNHMQWIHKVKIHPKMIYNKPPLNCQKCQFRFFTDQGLERHLLGSHGLVTSSMQDAANKGQDSGRCPLCGKVYQWKLLAHVAKDHNVTLKPAHLSYKCTVCTATFGMYKLFESHVYSAHSVARNAPRGNNNNNPNERRQMGGQPPVNNNRGSQMQVTSRSMPGGGSGGGASQSQFKPLKINDEITIIPQPIANSAQTLRNKGSLTITPQSASRRSFRGPQDDEGIQIIEIDDTPKHNGRGMENGEFKARLPISDSTLRKRNLEISVCGADDSPDESFSRGLPEKRICLN</sequence>
<dbReference type="GO" id="GO:0030154">
    <property type="term" value="P:cell differentiation"/>
    <property type="evidence" value="ECO:0007669"/>
    <property type="project" value="UniProtKB-KW"/>
</dbReference>
<evidence type="ECO:0000256" key="9">
    <source>
        <dbReference type="ARBA" id="ARBA00060356"/>
    </source>
</evidence>
<evidence type="ECO:0000256" key="4">
    <source>
        <dbReference type="ARBA" id="ARBA00022737"/>
    </source>
</evidence>
<evidence type="ECO:0000256" key="8">
    <source>
        <dbReference type="ARBA" id="ARBA00023242"/>
    </source>
</evidence>
<evidence type="ECO:0000256" key="11">
    <source>
        <dbReference type="ARBA" id="ARBA00071730"/>
    </source>
</evidence>
<evidence type="ECO:0000256" key="10">
    <source>
        <dbReference type="ARBA" id="ARBA00061755"/>
    </source>
</evidence>
<accession>A0A1D2MMZ7</accession>
<keyword evidence="6" id="KW-0221">Differentiation</keyword>
<dbReference type="InterPro" id="IPR013087">
    <property type="entry name" value="Znf_C2H2_type"/>
</dbReference>
<dbReference type="Proteomes" id="UP000094527">
    <property type="component" value="Unassembled WGS sequence"/>
</dbReference>
<proteinExistence type="predicted"/>
<feature type="compositionally biased region" description="Polar residues" evidence="14">
    <location>
        <begin position="762"/>
        <end position="774"/>
    </location>
</feature>
<comment type="caution">
    <text evidence="16">The sequence shown here is derived from an EMBL/GenBank/DDBJ whole genome shotgun (WGS) entry which is preliminary data.</text>
</comment>
<feature type="compositionally biased region" description="Low complexity" evidence="14">
    <location>
        <begin position="58"/>
        <end position="69"/>
    </location>
</feature>
<dbReference type="PANTHER" id="PTHR24403">
    <property type="entry name" value="ZINC FINGER PROTEIN"/>
    <property type="match status" value="1"/>
</dbReference>
<feature type="region of interest" description="Disordered" evidence="14">
    <location>
        <begin position="1"/>
        <end position="74"/>
    </location>
</feature>
<name>A0A1D2MMZ7_ORCCI</name>
<keyword evidence="8" id="KW-0539">Nucleus</keyword>
<dbReference type="EMBL" id="LJIJ01000841">
    <property type="protein sequence ID" value="ODM94214.1"/>
    <property type="molecule type" value="Genomic_DNA"/>
</dbReference>